<sequence length="421" mass="47718">MSYNALCIGHILLVFSAVASASEESYKIDRYKADRKLDKEGAIALCKLRDVLTNISEETTDYLVEEVQKMGESLKTDMDAINYYVKRVRSLKESGREDAKINESDSNEIDSLCKEAKAHANKKSRDQVDQTVAKIRRVSGIVKDAATKTLGDENELEDHDNADGIFKVFNWHCGGDRIGEVHAGSQSCDVIGFRKNFSAGQRNVISCKKWKDEYGEAIPHENVTVTQMESYLSRWFEARPKRVGEDICKDGEYHSPHSCTVWEGWVTGYEETMEKMEELRNNIKKLNRIRYDGETQLWVLYKLFEALRNPETVGPLPEVLENINKTKKSRLKNKSVGNNLTQYTLLDEDFQVNETEREHVDEARDYFAAANFAKLMMYIFIPVGAVLILVVAVTIIVIKRKCADASNAESMAGTLPGDKVI</sequence>
<dbReference type="Pfam" id="PF11727">
    <property type="entry name" value="ISG65-75"/>
    <property type="match status" value="1"/>
</dbReference>
<dbReference type="VEuPathDB" id="TriTrypDB:TEOVI_000451600"/>
<accession>A0A1G4IKQ9</accession>
<keyword evidence="4" id="KW-1185">Reference proteome</keyword>
<protein>
    <submittedName>
        <fullName evidence="3">Invariant surface glycoprotein, putative</fullName>
    </submittedName>
</protein>
<name>A0A1G4IKQ9_TRYEQ</name>
<evidence type="ECO:0000256" key="1">
    <source>
        <dbReference type="SAM" id="Phobius"/>
    </source>
</evidence>
<keyword evidence="2" id="KW-0732">Signal</keyword>
<dbReference type="GeneID" id="92378456"/>
<feature type="transmembrane region" description="Helical" evidence="1">
    <location>
        <begin position="375"/>
        <end position="398"/>
    </location>
</feature>
<gene>
    <name evidence="3" type="ORF">TEOVI_000451600</name>
</gene>
<proteinExistence type="predicted"/>
<evidence type="ECO:0000256" key="2">
    <source>
        <dbReference type="SAM" id="SignalP"/>
    </source>
</evidence>
<comment type="caution">
    <text evidence="3">The sequence shown here is derived from an EMBL/GenBank/DDBJ whole genome shotgun (WGS) entry which is preliminary data.</text>
</comment>
<dbReference type="InterPro" id="IPR021057">
    <property type="entry name" value="Trypano_invariant_glycop"/>
</dbReference>
<keyword evidence="1" id="KW-1133">Transmembrane helix</keyword>
<dbReference type="RefSeq" id="XP_067083381.1">
    <property type="nucleotide sequence ID" value="XM_067227280.1"/>
</dbReference>
<keyword evidence="1" id="KW-0472">Membrane</keyword>
<evidence type="ECO:0000313" key="4">
    <source>
        <dbReference type="Proteomes" id="UP000195570"/>
    </source>
</evidence>
<feature type="signal peptide" evidence="2">
    <location>
        <begin position="1"/>
        <end position="21"/>
    </location>
</feature>
<dbReference type="Proteomes" id="UP000195570">
    <property type="component" value="Unassembled WGS sequence"/>
</dbReference>
<feature type="chain" id="PRO_5009235616" evidence="2">
    <location>
        <begin position="22"/>
        <end position="421"/>
    </location>
</feature>
<dbReference type="AlphaFoldDB" id="A0A1G4IKQ9"/>
<dbReference type="EMBL" id="CZPT02001932">
    <property type="protein sequence ID" value="SCU72932.1"/>
    <property type="molecule type" value="Genomic_DNA"/>
</dbReference>
<reference evidence="3" key="1">
    <citation type="submission" date="2016-09" db="EMBL/GenBank/DDBJ databases">
        <authorList>
            <person name="Hebert L."/>
            <person name="Moumen B."/>
        </authorList>
    </citation>
    <scope>NUCLEOTIDE SEQUENCE [LARGE SCALE GENOMIC DNA]</scope>
    <source>
        <strain evidence="3">OVI</strain>
    </source>
</reference>
<evidence type="ECO:0000313" key="3">
    <source>
        <dbReference type="EMBL" id="SCU72932.1"/>
    </source>
</evidence>
<keyword evidence="1" id="KW-0812">Transmembrane</keyword>
<organism evidence="3 4">
    <name type="scientific">Trypanosoma equiperdum</name>
    <dbReference type="NCBI Taxonomy" id="5694"/>
    <lineage>
        <taxon>Eukaryota</taxon>
        <taxon>Discoba</taxon>
        <taxon>Euglenozoa</taxon>
        <taxon>Kinetoplastea</taxon>
        <taxon>Metakinetoplastina</taxon>
        <taxon>Trypanosomatida</taxon>
        <taxon>Trypanosomatidae</taxon>
        <taxon>Trypanosoma</taxon>
    </lineage>
</organism>